<evidence type="ECO:0000256" key="1">
    <source>
        <dbReference type="ARBA" id="ARBA00004173"/>
    </source>
</evidence>
<evidence type="ECO:0000313" key="6">
    <source>
        <dbReference type="Proteomes" id="UP000694846"/>
    </source>
</evidence>
<proteinExistence type="inferred from homology"/>
<evidence type="ECO:0000259" key="5">
    <source>
        <dbReference type="PROSITE" id="PS51886"/>
    </source>
</evidence>
<organism evidence="6 7">
    <name type="scientific">Sipha flava</name>
    <name type="common">yellow sugarcane aphid</name>
    <dbReference type="NCBI Taxonomy" id="143950"/>
    <lineage>
        <taxon>Eukaryota</taxon>
        <taxon>Metazoa</taxon>
        <taxon>Ecdysozoa</taxon>
        <taxon>Arthropoda</taxon>
        <taxon>Hexapoda</taxon>
        <taxon>Insecta</taxon>
        <taxon>Pterygota</taxon>
        <taxon>Neoptera</taxon>
        <taxon>Paraneoptera</taxon>
        <taxon>Hemiptera</taxon>
        <taxon>Sternorrhyncha</taxon>
        <taxon>Aphidomorpha</taxon>
        <taxon>Aphidoidea</taxon>
        <taxon>Aphididae</taxon>
        <taxon>Sipha</taxon>
    </lineage>
</organism>
<dbReference type="GO" id="GO:0006979">
    <property type="term" value="P:response to oxidative stress"/>
    <property type="evidence" value="ECO:0007669"/>
    <property type="project" value="TreeGrafter"/>
</dbReference>
<dbReference type="Proteomes" id="UP000694846">
    <property type="component" value="Unplaced"/>
</dbReference>
<dbReference type="OrthoDB" id="26679at2759"/>
<protein>
    <recommendedName>
        <fullName evidence="4">Oxidation resistance protein 1</fullName>
    </recommendedName>
</protein>
<dbReference type="Pfam" id="PF07534">
    <property type="entry name" value="TLD"/>
    <property type="match status" value="1"/>
</dbReference>
<dbReference type="GeneID" id="112689539"/>
<name>A0A8B8G902_9HEMI</name>
<dbReference type="PANTHER" id="PTHR23354">
    <property type="entry name" value="NUCLEOLAR PROTEIN 7/ESTROGEN RECEPTOR COACTIVATOR-RELATED"/>
    <property type="match status" value="1"/>
</dbReference>
<dbReference type="CTD" id="45467"/>
<dbReference type="GO" id="GO:0005634">
    <property type="term" value="C:nucleus"/>
    <property type="evidence" value="ECO:0007669"/>
    <property type="project" value="TreeGrafter"/>
</dbReference>
<reference evidence="7" key="1">
    <citation type="submission" date="2025-08" db="UniProtKB">
        <authorList>
            <consortium name="RefSeq"/>
        </authorList>
    </citation>
    <scope>IDENTIFICATION</scope>
    <source>
        <tissue evidence="7">Whole body</tissue>
    </source>
</reference>
<feature type="domain" description="TLDc" evidence="5">
    <location>
        <begin position="64"/>
        <end position="225"/>
    </location>
</feature>
<evidence type="ECO:0000256" key="4">
    <source>
        <dbReference type="ARBA" id="ARBA00040604"/>
    </source>
</evidence>
<dbReference type="GO" id="GO:0005739">
    <property type="term" value="C:mitochondrion"/>
    <property type="evidence" value="ECO:0007669"/>
    <property type="project" value="UniProtKB-SubCell"/>
</dbReference>
<evidence type="ECO:0000313" key="7">
    <source>
        <dbReference type="RefSeq" id="XP_025419091.1"/>
    </source>
</evidence>
<dbReference type="SMART" id="SM00584">
    <property type="entry name" value="TLDc"/>
    <property type="match status" value="1"/>
</dbReference>
<keyword evidence="6" id="KW-1185">Reference proteome</keyword>
<dbReference type="InterPro" id="IPR006571">
    <property type="entry name" value="TLDc_dom"/>
</dbReference>
<gene>
    <name evidence="7" type="primary">LOC112689539</name>
</gene>
<comment type="subcellular location">
    <subcellularLocation>
        <location evidence="1">Mitochondrion</location>
    </subcellularLocation>
</comment>
<dbReference type="PROSITE" id="PS51886">
    <property type="entry name" value="TLDC"/>
    <property type="match status" value="1"/>
</dbReference>
<evidence type="ECO:0000256" key="2">
    <source>
        <dbReference type="ARBA" id="ARBA00009540"/>
    </source>
</evidence>
<comment type="similarity">
    <text evidence="2">Belongs to the OXR1 family.</text>
</comment>
<dbReference type="AlphaFoldDB" id="A0A8B8G902"/>
<keyword evidence="3" id="KW-0496">Mitochondrion</keyword>
<sequence length="225" mass="25626">MTSFGKSSKTKLTSTKVFVRKAQQFLNKRKVLSMSDELRRAFYANSVNSLDFDSYIPDLHGITEILTEEHRKQLSRHLPARAEGYMWTLIFSTLQHGFSLNSMYRKMSKVESPILLVIQDTQNNVFGALTSCALKMSDHFYGTGESLLFTFCPDFQVYNWTGDNMYFIKGNNESLSIGAGDGKFGLWLDGDLNQGRTEACNTYGNEPLVNEQDFVVKILECWAFL</sequence>
<dbReference type="RefSeq" id="XP_025419091.1">
    <property type="nucleotide sequence ID" value="XM_025563306.1"/>
</dbReference>
<accession>A0A8B8G902</accession>
<dbReference type="PANTHER" id="PTHR23354:SF62">
    <property type="entry name" value="MUSTARD, ISOFORM V"/>
    <property type="match status" value="1"/>
</dbReference>
<evidence type="ECO:0000256" key="3">
    <source>
        <dbReference type="ARBA" id="ARBA00023128"/>
    </source>
</evidence>